<feature type="compositionally biased region" description="Low complexity" evidence="1">
    <location>
        <begin position="12"/>
        <end position="40"/>
    </location>
</feature>
<gene>
    <name evidence="2" type="ORF">BOTCAL_0379g00140</name>
</gene>
<feature type="region of interest" description="Disordered" evidence="1">
    <location>
        <begin position="106"/>
        <end position="127"/>
    </location>
</feature>
<keyword evidence="3" id="KW-1185">Reference proteome</keyword>
<dbReference type="Proteomes" id="UP000297299">
    <property type="component" value="Unassembled WGS sequence"/>
</dbReference>
<comment type="caution">
    <text evidence="2">The sequence shown here is derived from an EMBL/GenBank/DDBJ whole genome shotgun (WGS) entry which is preliminary data.</text>
</comment>
<feature type="region of interest" description="Disordered" evidence="1">
    <location>
        <begin position="184"/>
        <end position="214"/>
    </location>
</feature>
<feature type="compositionally biased region" description="Low complexity" evidence="1">
    <location>
        <begin position="113"/>
        <end position="127"/>
    </location>
</feature>
<evidence type="ECO:0000313" key="3">
    <source>
        <dbReference type="Proteomes" id="UP000297299"/>
    </source>
</evidence>
<dbReference type="OrthoDB" id="10386877at2759"/>
<accession>A0A4Y8CTA8</accession>
<evidence type="ECO:0000313" key="2">
    <source>
        <dbReference type="EMBL" id="TEY43132.1"/>
    </source>
</evidence>
<reference evidence="2 3" key="1">
    <citation type="submission" date="2017-11" db="EMBL/GenBank/DDBJ databases">
        <title>Comparative genomics of Botrytis spp.</title>
        <authorList>
            <person name="Valero-Jimenez C.A."/>
            <person name="Tapia P."/>
            <person name="Veloso J."/>
            <person name="Silva-Moreno E."/>
            <person name="Staats M."/>
            <person name="Valdes J.H."/>
            <person name="Van Kan J.A.L."/>
        </authorList>
    </citation>
    <scope>NUCLEOTIDE SEQUENCE [LARGE SCALE GENOMIC DNA]</scope>
    <source>
        <strain evidence="2 3">MUCL2830</strain>
    </source>
</reference>
<organism evidence="2 3">
    <name type="scientific">Botryotinia calthae</name>
    <dbReference type="NCBI Taxonomy" id="38488"/>
    <lineage>
        <taxon>Eukaryota</taxon>
        <taxon>Fungi</taxon>
        <taxon>Dikarya</taxon>
        <taxon>Ascomycota</taxon>
        <taxon>Pezizomycotina</taxon>
        <taxon>Leotiomycetes</taxon>
        <taxon>Helotiales</taxon>
        <taxon>Sclerotiniaceae</taxon>
        <taxon>Botryotinia</taxon>
    </lineage>
</organism>
<dbReference type="EMBL" id="PHWZ01000378">
    <property type="protein sequence ID" value="TEY43132.1"/>
    <property type="molecule type" value="Genomic_DNA"/>
</dbReference>
<protein>
    <submittedName>
        <fullName evidence="2">Uncharacterized protein</fullName>
    </submittedName>
</protein>
<proteinExistence type="predicted"/>
<sequence length="214" mass="24193">MKEKDKIDNQLSIYPTTPSPSSTSISTTSPSSLPISPAPSFDGDTYMTPPGFGSDFELVVGSIMQDKLLVVEERWKYYRNLGMTIEEARIPPPPCYQIADEENERRFQTMGASPTPSRSPSPSETPLSPLTKILSAINYEITWDHTRKPLIDHQQFFEVPASELSNLATKKSHPIRLRGIRKNKLRQPRKSVHGMTTRSRAMMQRKSTETILDK</sequence>
<name>A0A4Y8CTA8_9HELO</name>
<dbReference type="AlphaFoldDB" id="A0A4Y8CTA8"/>
<feature type="region of interest" description="Disordered" evidence="1">
    <location>
        <begin position="1"/>
        <end position="47"/>
    </location>
</feature>
<evidence type="ECO:0000256" key="1">
    <source>
        <dbReference type="SAM" id="MobiDB-lite"/>
    </source>
</evidence>